<reference evidence="4 5" key="1">
    <citation type="submission" date="2019-07" db="EMBL/GenBank/DDBJ databases">
        <title>Venturia inaequalis Genome Resource.</title>
        <authorList>
            <person name="Lichtner F.J."/>
        </authorList>
    </citation>
    <scope>NUCLEOTIDE SEQUENCE [LARGE SCALE GENOMIC DNA]</scope>
    <source>
        <strain evidence="4 5">DMI_063113</strain>
    </source>
</reference>
<keyword evidence="1" id="KW-0408">Iron</keyword>
<feature type="transmembrane region" description="Helical" evidence="3">
    <location>
        <begin position="562"/>
        <end position="585"/>
    </location>
</feature>
<feature type="transmembrane region" description="Helical" evidence="3">
    <location>
        <begin position="679"/>
        <end position="696"/>
    </location>
</feature>
<dbReference type="Pfam" id="PF00067">
    <property type="entry name" value="p450"/>
    <property type="match status" value="1"/>
</dbReference>
<sequence>MVNPSHQDSPNGVPAQHESNTNTVQLARMDAGAPSPSTEALVNSEQGQDANKAHPIISDSTNPWDKDDITKPKRANPNRHDLFVQKMNDVWFLEFSSRGSPLPSWPLSITINALVSVLSSILKSTLLLLVGEAIGQMKWNWFKRGSRPLNDFEVFDSATRGPLGSFWLLLGSKGRTLASIGAAITILSLALDPMFQQILNYDTGIARTGISTLPANLLFVAGFEDKNRIVQLPDAMRTYAVIELYFTGISSDDVQSCILQPQVMYPSGNCSYPVFDSLAVCSTCANVTDLLKTEATDAENFAGSKERMWNYTLPGGFNTSPIPRGSTIKYLSSGHVSATARLRPQFPLQNFTQLTFGFNETGPADANAMECSLHWCVNRYKSKVKNGVLHEDVVASSCTGESNDSEWFHRIDAPRNLDASFVAVSDYVVDGSSGTNRSEKVDATNLTNYWDSITPGKFPFGKNDRVAFAHRGASRLLSDYMSDRLTGYITYNGGEQESSTYNVTDGARRLSQVNNATLSMEILARALSSAVRGYSSSSKGMNDGRVPVGGWSWTSEVIARVLWPWIFLPAILELASLVFLLATVWNTSVAEADIWKNSSLAVLFHGVLQGRIEDPRTVVKDVRLMEKAAEGENVMLRDLGGGHVKLEINAAQDIDKLDKVTSFLPSRDQNISKSLPMEILWWFSSTLVATILYITFKAIKNIFFHPLSHIPGPKLAAASRLYEWYHDCILTGQFCFKIRHLHDEYGPIIRIGPNEVHIRDSDYFDILYANTARLDKDPWFYGFLDDSAAFNTASEVIHQRRISKVESYFSKANVQRNDAVLVDVVTKFLKELDAFEIDGEVVCLKNAFKSYATDVVCAFCFPQGTHYAQGPDFSASFHRGQESFARIVPWFRFIPGSSTLAQYTPDWLVSILPSDTQAAIGIVQYAREQVKKTIETNPQDDAKPNLLSNISRSDLPAQDRTPFVLEQEAIRYIAAGTGSTARCMENAIYQILSNPTLKTKLTTELRSISSPPGDRILGTHELEQLPYLAAVVQESLRCFPAVFSRFPRINRKESMRYDRFTIPPGTVMGMSNSDILSDPSVFPKPEEFIPERWLDTTNRSRLLRYQVPFLRGSRNCVGQNLAMAEMVLGLGNLVRRYDLSIFETVKGDVEVVEDCYVPLTRKGSLGVRVLLTRAG</sequence>
<dbReference type="Gene3D" id="1.10.630.10">
    <property type="entry name" value="Cytochrome P450"/>
    <property type="match status" value="1"/>
</dbReference>
<keyword evidence="5" id="KW-1185">Reference proteome</keyword>
<proteinExistence type="predicted"/>
<gene>
    <name evidence="4" type="ORF">EG327_009621</name>
</gene>
<evidence type="ECO:0000313" key="4">
    <source>
        <dbReference type="EMBL" id="KAE9992243.1"/>
    </source>
</evidence>
<dbReference type="PRINTS" id="PR00385">
    <property type="entry name" value="P450"/>
</dbReference>
<keyword evidence="3" id="KW-1133">Transmembrane helix</keyword>
<comment type="cofactor">
    <cofactor evidence="1">
        <name>heme</name>
        <dbReference type="ChEBI" id="CHEBI:30413"/>
    </cofactor>
</comment>
<dbReference type="Proteomes" id="UP000490939">
    <property type="component" value="Unassembled WGS sequence"/>
</dbReference>
<feature type="binding site" description="axial binding residue" evidence="1">
    <location>
        <position position="1116"/>
    </location>
    <ligand>
        <name>heme</name>
        <dbReference type="ChEBI" id="CHEBI:30413"/>
    </ligand>
    <ligandPart>
        <name>Fe</name>
        <dbReference type="ChEBI" id="CHEBI:18248"/>
    </ligandPart>
</feature>
<organism evidence="4 5">
    <name type="scientific">Venturia inaequalis</name>
    <name type="common">Apple scab fungus</name>
    <dbReference type="NCBI Taxonomy" id="5025"/>
    <lineage>
        <taxon>Eukaryota</taxon>
        <taxon>Fungi</taxon>
        <taxon>Dikarya</taxon>
        <taxon>Ascomycota</taxon>
        <taxon>Pezizomycotina</taxon>
        <taxon>Dothideomycetes</taxon>
        <taxon>Pleosporomycetidae</taxon>
        <taxon>Venturiales</taxon>
        <taxon>Venturiaceae</taxon>
        <taxon>Venturia</taxon>
    </lineage>
</organism>
<dbReference type="InterPro" id="IPR036396">
    <property type="entry name" value="Cyt_P450_sf"/>
</dbReference>
<dbReference type="GO" id="GO:0016705">
    <property type="term" value="F:oxidoreductase activity, acting on paired donors, with incorporation or reduction of molecular oxygen"/>
    <property type="evidence" value="ECO:0007669"/>
    <property type="project" value="InterPro"/>
</dbReference>
<keyword evidence="1" id="KW-0349">Heme</keyword>
<keyword evidence="3" id="KW-0812">Transmembrane</keyword>
<dbReference type="AlphaFoldDB" id="A0A8H3ZDI4"/>
<feature type="compositionally biased region" description="Polar residues" evidence="2">
    <location>
        <begin position="1"/>
        <end position="10"/>
    </location>
</feature>
<feature type="region of interest" description="Disordered" evidence="2">
    <location>
        <begin position="1"/>
        <end position="77"/>
    </location>
</feature>
<dbReference type="InterPro" id="IPR001128">
    <property type="entry name" value="Cyt_P450"/>
</dbReference>
<evidence type="ECO:0000256" key="2">
    <source>
        <dbReference type="SAM" id="MobiDB-lite"/>
    </source>
</evidence>
<dbReference type="InterPro" id="IPR002401">
    <property type="entry name" value="Cyt_P450_E_grp-I"/>
</dbReference>
<comment type="caution">
    <text evidence="4">The sequence shown here is derived from an EMBL/GenBank/DDBJ whole genome shotgun (WGS) entry which is preliminary data.</text>
</comment>
<dbReference type="GO" id="GO:0005506">
    <property type="term" value="F:iron ion binding"/>
    <property type="evidence" value="ECO:0007669"/>
    <property type="project" value="InterPro"/>
</dbReference>
<evidence type="ECO:0000256" key="1">
    <source>
        <dbReference type="PIRSR" id="PIRSR602401-1"/>
    </source>
</evidence>
<dbReference type="PANTHER" id="PTHR35394:SF5">
    <property type="entry name" value="DUF3176 DOMAIN-CONTAINING PROTEIN"/>
    <property type="match status" value="1"/>
</dbReference>
<feature type="compositionally biased region" description="Polar residues" evidence="2">
    <location>
        <begin position="35"/>
        <end position="49"/>
    </location>
</feature>
<dbReference type="SUPFAM" id="SSF48264">
    <property type="entry name" value="Cytochrome P450"/>
    <property type="match status" value="1"/>
</dbReference>
<dbReference type="GO" id="GO:0004497">
    <property type="term" value="F:monooxygenase activity"/>
    <property type="evidence" value="ECO:0007669"/>
    <property type="project" value="InterPro"/>
</dbReference>
<keyword evidence="1" id="KW-0479">Metal-binding</keyword>
<evidence type="ECO:0000313" key="5">
    <source>
        <dbReference type="Proteomes" id="UP000490939"/>
    </source>
</evidence>
<dbReference type="CDD" id="cd11062">
    <property type="entry name" value="CYP58-like"/>
    <property type="match status" value="1"/>
</dbReference>
<name>A0A8H3ZDI4_VENIN</name>
<dbReference type="GO" id="GO:0020037">
    <property type="term" value="F:heme binding"/>
    <property type="evidence" value="ECO:0007669"/>
    <property type="project" value="InterPro"/>
</dbReference>
<dbReference type="Pfam" id="PF11374">
    <property type="entry name" value="DUF3176"/>
    <property type="match status" value="1"/>
</dbReference>
<dbReference type="PRINTS" id="PR00463">
    <property type="entry name" value="EP450I"/>
</dbReference>
<dbReference type="PANTHER" id="PTHR35394">
    <property type="entry name" value="DUF3176 DOMAIN-CONTAINING PROTEIN"/>
    <property type="match status" value="1"/>
</dbReference>
<dbReference type="InterPro" id="IPR021514">
    <property type="entry name" value="DUF3176"/>
</dbReference>
<keyword evidence="3" id="KW-0472">Membrane</keyword>
<evidence type="ECO:0000256" key="3">
    <source>
        <dbReference type="SAM" id="Phobius"/>
    </source>
</evidence>
<accession>A0A8H3ZDI4</accession>
<dbReference type="EMBL" id="WNWR01000065">
    <property type="protein sequence ID" value="KAE9992243.1"/>
    <property type="molecule type" value="Genomic_DNA"/>
</dbReference>
<protein>
    <submittedName>
        <fullName evidence="4">Uncharacterized protein</fullName>
    </submittedName>
</protein>